<organism evidence="1 2">
    <name type="scientific">Geodermatophilus obscurus</name>
    <dbReference type="NCBI Taxonomy" id="1861"/>
    <lineage>
        <taxon>Bacteria</taxon>
        <taxon>Bacillati</taxon>
        <taxon>Actinomycetota</taxon>
        <taxon>Actinomycetes</taxon>
        <taxon>Geodermatophilales</taxon>
        <taxon>Geodermatophilaceae</taxon>
        <taxon>Geodermatophilus</taxon>
    </lineage>
</organism>
<dbReference type="Proteomes" id="UP000184428">
    <property type="component" value="Unassembled WGS sequence"/>
</dbReference>
<dbReference type="EMBL" id="FRDM01000004">
    <property type="protein sequence ID" value="SHN65469.1"/>
    <property type="molecule type" value="Genomic_DNA"/>
</dbReference>
<protein>
    <submittedName>
        <fullName evidence="1">Uncharacterized protein</fullName>
    </submittedName>
</protein>
<evidence type="ECO:0000313" key="1">
    <source>
        <dbReference type="EMBL" id="SHN65469.1"/>
    </source>
</evidence>
<gene>
    <name evidence="1" type="ORF">SAMN05660350_01337</name>
</gene>
<name>A0A1M7T419_9ACTN</name>
<reference evidence="1 2" key="1">
    <citation type="submission" date="2016-12" db="EMBL/GenBank/DDBJ databases">
        <authorList>
            <person name="Song W.-J."/>
            <person name="Kurnit D.M."/>
        </authorList>
    </citation>
    <scope>NUCLEOTIDE SEQUENCE [LARGE SCALE GENOMIC DNA]</scope>
    <source>
        <strain evidence="1 2">DSM 43162</strain>
    </source>
</reference>
<proteinExistence type="predicted"/>
<dbReference type="AlphaFoldDB" id="A0A1M7T419"/>
<evidence type="ECO:0000313" key="2">
    <source>
        <dbReference type="Proteomes" id="UP000184428"/>
    </source>
</evidence>
<accession>A0A1M7T419</accession>
<sequence length="113" mass="12135">MALAAAVDEPLLRDQIAAVVVDAVCRCGCSSVRLRSVRQPILAERITQLSSTGRDDYFAVEATGRRPEQQFVNVVLHVTHGRVGELEVFDAVEGVGVAVTLSDLTDLTEPTVS</sequence>